<dbReference type="OMA" id="QATTVGM"/>
<dbReference type="GO" id="GO:0005737">
    <property type="term" value="C:cytoplasm"/>
    <property type="evidence" value="ECO:0007669"/>
    <property type="project" value="UniProtKB-SubCell"/>
</dbReference>
<dbReference type="InterPro" id="IPR026907">
    <property type="entry name" value="GCIP-like"/>
</dbReference>
<sequence length="351" mass="38656">MSKKGGRRGHLTKSLYSHSQNIQETFQMLDKPASSSLDKVDWPDVVKLGDEVSKQATIAGMLWNGEPREVKELEENMEAYFNMLQGFLLTCHGSTVNAGPTLHERIHSSAKQVVDSSLSLLKEAVSIYDSGEPSKRLIIPQLAGSVWEACTALKKTPTTNCTAIVRAITLVAVSVKDVLREMKELKTESNTDVNDQEEEMDDALSDDGLGDDLSAEEMIIAQLVINVTYTSLNALKEVIQFLSGLLKNPNVELDKKDSVDLLERLLGYCKEIGSQVSELGACVYPPQEISDMKMIAKKIAHGVGEIRGDVERIESSNEKLFVAFQALETALGKLDGLDGDLEFEMHRLALK</sequence>
<evidence type="ECO:0000256" key="4">
    <source>
        <dbReference type="ARBA" id="ARBA00022490"/>
    </source>
</evidence>
<evidence type="ECO:0000259" key="7">
    <source>
        <dbReference type="Pfam" id="PF13324"/>
    </source>
</evidence>
<dbReference type="Pfam" id="PF20936">
    <property type="entry name" value="GCIP_C"/>
    <property type="match status" value="1"/>
</dbReference>
<evidence type="ECO:0000256" key="3">
    <source>
        <dbReference type="ARBA" id="ARBA00008940"/>
    </source>
</evidence>
<gene>
    <name evidence="9" type="ORF">A4U43_C05F7960</name>
</gene>
<dbReference type="InterPro" id="IPR049318">
    <property type="entry name" value="GCIP_C"/>
</dbReference>
<comment type="subcellular location">
    <subcellularLocation>
        <location evidence="2">Cytoplasm</location>
    </subcellularLocation>
    <subcellularLocation>
        <location evidence="1">Nucleus</location>
    </subcellularLocation>
</comment>
<keyword evidence="6" id="KW-0131">Cell cycle</keyword>
<organism evidence="9 10">
    <name type="scientific">Asparagus officinalis</name>
    <name type="common">Garden asparagus</name>
    <dbReference type="NCBI Taxonomy" id="4686"/>
    <lineage>
        <taxon>Eukaryota</taxon>
        <taxon>Viridiplantae</taxon>
        <taxon>Streptophyta</taxon>
        <taxon>Embryophyta</taxon>
        <taxon>Tracheophyta</taxon>
        <taxon>Spermatophyta</taxon>
        <taxon>Magnoliopsida</taxon>
        <taxon>Liliopsida</taxon>
        <taxon>Asparagales</taxon>
        <taxon>Asparagaceae</taxon>
        <taxon>Asparagoideae</taxon>
        <taxon>Asparagus</taxon>
    </lineage>
</organism>
<dbReference type="Gene3D" id="1.20.1410.10">
    <property type="entry name" value="I/LWEQ domain"/>
    <property type="match status" value="1"/>
</dbReference>
<name>A0A5P1ETU5_ASPOF</name>
<accession>A0A5P1ETU5</accession>
<comment type="similarity">
    <text evidence="3">Belongs to the CCNDBP1 family.</text>
</comment>
<evidence type="ECO:0000256" key="6">
    <source>
        <dbReference type="ARBA" id="ARBA00023306"/>
    </source>
</evidence>
<dbReference type="AlphaFoldDB" id="A0A5P1ETU5"/>
<dbReference type="Gramene" id="ONK68149">
    <property type="protein sequence ID" value="ONK68149"/>
    <property type="gene ID" value="A4U43_C05F7960"/>
</dbReference>
<evidence type="ECO:0000256" key="5">
    <source>
        <dbReference type="ARBA" id="ARBA00023242"/>
    </source>
</evidence>
<proteinExistence type="inferred from homology"/>
<dbReference type="Gene3D" id="1.20.1420.10">
    <property type="entry name" value="Talin, central domain"/>
    <property type="match status" value="1"/>
</dbReference>
<dbReference type="PANTHER" id="PTHR15492:SF1">
    <property type="entry name" value="CYCLIN-D1-BINDING PROTEIN 1"/>
    <property type="match status" value="1"/>
</dbReference>
<dbReference type="Proteomes" id="UP000243459">
    <property type="component" value="Chromosome 5"/>
</dbReference>
<keyword evidence="5" id="KW-0539">Nucleus</keyword>
<dbReference type="EMBL" id="CM007385">
    <property type="protein sequence ID" value="ONK68149.1"/>
    <property type="molecule type" value="Genomic_DNA"/>
</dbReference>
<evidence type="ECO:0000256" key="1">
    <source>
        <dbReference type="ARBA" id="ARBA00004123"/>
    </source>
</evidence>
<protein>
    <submittedName>
        <fullName evidence="9">Uncharacterized protein</fullName>
    </submittedName>
</protein>
<evidence type="ECO:0000313" key="10">
    <source>
        <dbReference type="Proteomes" id="UP000243459"/>
    </source>
</evidence>
<dbReference type="Pfam" id="PF13324">
    <property type="entry name" value="GCIP_N"/>
    <property type="match status" value="1"/>
</dbReference>
<dbReference type="PANTHER" id="PTHR15492">
    <property type="entry name" value="CYCLIN D1-BINDING PROTEIN 1"/>
    <property type="match status" value="1"/>
</dbReference>
<keyword evidence="10" id="KW-1185">Reference proteome</keyword>
<dbReference type="GO" id="GO:0005634">
    <property type="term" value="C:nucleus"/>
    <property type="evidence" value="ECO:0007669"/>
    <property type="project" value="UniProtKB-SubCell"/>
</dbReference>
<evidence type="ECO:0000313" key="9">
    <source>
        <dbReference type="EMBL" id="ONK68149.1"/>
    </source>
</evidence>
<feature type="domain" description="Cyclin-D1-binding protein 1-like N-terminal" evidence="7">
    <location>
        <begin position="44"/>
        <end position="187"/>
    </location>
</feature>
<evidence type="ECO:0000256" key="2">
    <source>
        <dbReference type="ARBA" id="ARBA00004496"/>
    </source>
</evidence>
<evidence type="ECO:0000259" key="8">
    <source>
        <dbReference type="Pfam" id="PF20936"/>
    </source>
</evidence>
<feature type="domain" description="Cyclin-D1-binding protein 1-like C-terminal" evidence="8">
    <location>
        <begin position="206"/>
        <end position="306"/>
    </location>
</feature>
<dbReference type="InterPro" id="IPR049317">
    <property type="entry name" value="GCIP-like_N"/>
</dbReference>
<dbReference type="OrthoDB" id="41588at2759"/>
<keyword evidence="4" id="KW-0963">Cytoplasm</keyword>
<reference evidence="10" key="1">
    <citation type="journal article" date="2017" name="Nat. Commun.">
        <title>The asparagus genome sheds light on the origin and evolution of a young Y chromosome.</title>
        <authorList>
            <person name="Harkess A."/>
            <person name="Zhou J."/>
            <person name="Xu C."/>
            <person name="Bowers J.E."/>
            <person name="Van der Hulst R."/>
            <person name="Ayyampalayam S."/>
            <person name="Mercati F."/>
            <person name="Riccardi P."/>
            <person name="McKain M.R."/>
            <person name="Kakrana A."/>
            <person name="Tang H."/>
            <person name="Ray J."/>
            <person name="Groenendijk J."/>
            <person name="Arikit S."/>
            <person name="Mathioni S.M."/>
            <person name="Nakano M."/>
            <person name="Shan H."/>
            <person name="Telgmann-Rauber A."/>
            <person name="Kanno A."/>
            <person name="Yue Z."/>
            <person name="Chen H."/>
            <person name="Li W."/>
            <person name="Chen Y."/>
            <person name="Xu X."/>
            <person name="Zhang Y."/>
            <person name="Luo S."/>
            <person name="Chen H."/>
            <person name="Gao J."/>
            <person name="Mao Z."/>
            <person name="Pires J.C."/>
            <person name="Luo M."/>
            <person name="Kudrna D."/>
            <person name="Wing R.A."/>
            <person name="Meyers B.C."/>
            <person name="Yi K."/>
            <person name="Kong H."/>
            <person name="Lavrijsen P."/>
            <person name="Sunseri F."/>
            <person name="Falavigna A."/>
            <person name="Ye Y."/>
            <person name="Leebens-Mack J.H."/>
            <person name="Chen G."/>
        </authorList>
    </citation>
    <scope>NUCLEOTIDE SEQUENCE [LARGE SCALE GENOMIC DNA]</scope>
    <source>
        <strain evidence="10">cv. DH0086</strain>
    </source>
</reference>